<gene>
    <name evidence="2" type="ORF">Enr8_06050</name>
</gene>
<dbReference type="OrthoDB" id="264920at2"/>
<accession>A0A5C5VLP2</accession>
<dbReference type="AlphaFoldDB" id="A0A5C5VLP2"/>
<feature type="chain" id="PRO_5022763287" evidence="1">
    <location>
        <begin position="23"/>
        <end position="205"/>
    </location>
</feature>
<evidence type="ECO:0000313" key="2">
    <source>
        <dbReference type="EMBL" id="TWT38911.1"/>
    </source>
</evidence>
<name>A0A5C5VLP2_9BACT</name>
<reference evidence="2 3" key="1">
    <citation type="submission" date="2019-02" db="EMBL/GenBank/DDBJ databases">
        <title>Deep-cultivation of Planctomycetes and their phenomic and genomic characterization uncovers novel biology.</title>
        <authorList>
            <person name="Wiegand S."/>
            <person name="Jogler M."/>
            <person name="Boedeker C."/>
            <person name="Pinto D."/>
            <person name="Vollmers J."/>
            <person name="Rivas-Marin E."/>
            <person name="Kohn T."/>
            <person name="Peeters S.H."/>
            <person name="Heuer A."/>
            <person name="Rast P."/>
            <person name="Oberbeckmann S."/>
            <person name="Bunk B."/>
            <person name="Jeske O."/>
            <person name="Meyerdierks A."/>
            <person name="Storesund J.E."/>
            <person name="Kallscheuer N."/>
            <person name="Luecker S."/>
            <person name="Lage O.M."/>
            <person name="Pohl T."/>
            <person name="Merkel B.J."/>
            <person name="Hornburger P."/>
            <person name="Mueller R.-W."/>
            <person name="Bruemmer F."/>
            <person name="Labrenz M."/>
            <person name="Spormann A.M."/>
            <person name="Op Den Camp H."/>
            <person name="Overmann J."/>
            <person name="Amann R."/>
            <person name="Jetten M.S.M."/>
            <person name="Mascher T."/>
            <person name="Medema M.H."/>
            <person name="Devos D.P."/>
            <person name="Kaster A.-K."/>
            <person name="Ovreas L."/>
            <person name="Rohde M."/>
            <person name="Galperin M.Y."/>
            <person name="Jogler C."/>
        </authorList>
    </citation>
    <scope>NUCLEOTIDE SEQUENCE [LARGE SCALE GENOMIC DNA]</scope>
    <source>
        <strain evidence="2 3">Enr8</strain>
    </source>
</reference>
<dbReference type="Proteomes" id="UP000318878">
    <property type="component" value="Unassembled WGS sequence"/>
</dbReference>
<feature type="signal peptide" evidence="1">
    <location>
        <begin position="1"/>
        <end position="22"/>
    </location>
</feature>
<evidence type="ECO:0000313" key="3">
    <source>
        <dbReference type="Proteomes" id="UP000318878"/>
    </source>
</evidence>
<comment type="caution">
    <text evidence="2">The sequence shown here is derived from an EMBL/GenBank/DDBJ whole genome shotgun (WGS) entry which is preliminary data.</text>
</comment>
<protein>
    <submittedName>
        <fullName evidence="2">Uncharacterized protein</fullName>
    </submittedName>
</protein>
<dbReference type="EMBL" id="SJPF01000001">
    <property type="protein sequence ID" value="TWT38911.1"/>
    <property type="molecule type" value="Genomic_DNA"/>
</dbReference>
<evidence type="ECO:0000256" key="1">
    <source>
        <dbReference type="SAM" id="SignalP"/>
    </source>
</evidence>
<keyword evidence="1" id="KW-0732">Signal</keyword>
<organism evidence="2 3">
    <name type="scientific">Blastopirellula retiformator</name>
    <dbReference type="NCBI Taxonomy" id="2527970"/>
    <lineage>
        <taxon>Bacteria</taxon>
        <taxon>Pseudomonadati</taxon>
        <taxon>Planctomycetota</taxon>
        <taxon>Planctomycetia</taxon>
        <taxon>Pirellulales</taxon>
        <taxon>Pirellulaceae</taxon>
        <taxon>Blastopirellula</taxon>
    </lineage>
</organism>
<dbReference type="RefSeq" id="WP_146429129.1">
    <property type="nucleotide sequence ID" value="NZ_SJPF01000001.1"/>
</dbReference>
<keyword evidence="3" id="KW-1185">Reference proteome</keyword>
<proteinExistence type="predicted"/>
<sequence length="205" mass="22718" precursor="true">MSRYVLAVALIVSGFGVCPVSAAQPVDDEVELVDVDELYEFGQLAATLATYRPNPYLYRDEAIKLQQIANELVGREVEFTAGVRSFKCDEVLINVSWTGRTNIAMQHNYAPMFGNNETLVYEPMPRRNLFVQPVGLRIGEEIPLSLVRKLNVGDGLVFRGTIIAAPTWLTCDMFAPRVGVVVADWKIVAANNNVVEIDLETSNPN</sequence>